<dbReference type="EC" id="2.3.1.179" evidence="3 11"/>
<evidence type="ECO:0000256" key="13">
    <source>
        <dbReference type="RuleBase" id="RU003694"/>
    </source>
</evidence>
<dbReference type="PIRSF" id="PIRSF000447">
    <property type="entry name" value="KAS_II"/>
    <property type="match status" value="1"/>
</dbReference>
<comment type="caution">
    <text evidence="15">The sequence shown here is derived from an EMBL/GenBank/DDBJ whole genome shotgun (WGS) entry which is preliminary data.</text>
</comment>
<dbReference type="SUPFAM" id="SSF53901">
    <property type="entry name" value="Thiolase-like"/>
    <property type="match status" value="2"/>
</dbReference>
<evidence type="ECO:0000256" key="1">
    <source>
        <dbReference type="ARBA" id="ARBA00005194"/>
    </source>
</evidence>
<reference evidence="15" key="1">
    <citation type="journal article" date="2020" name="mSystems">
        <title>Genome- and Community-Level Interaction Insights into Carbon Utilization and Element Cycling Functions of Hydrothermarchaeota in Hydrothermal Sediment.</title>
        <authorList>
            <person name="Zhou Z."/>
            <person name="Liu Y."/>
            <person name="Xu W."/>
            <person name="Pan J."/>
            <person name="Luo Z.H."/>
            <person name="Li M."/>
        </authorList>
    </citation>
    <scope>NUCLEOTIDE SEQUENCE [LARGE SCALE GENOMIC DNA]</scope>
    <source>
        <strain evidence="15">SpSt-780</strain>
    </source>
</reference>
<evidence type="ECO:0000256" key="4">
    <source>
        <dbReference type="ARBA" id="ARBA00014657"/>
    </source>
</evidence>
<evidence type="ECO:0000256" key="7">
    <source>
        <dbReference type="ARBA" id="ARBA00022832"/>
    </source>
</evidence>
<dbReference type="FunFam" id="3.40.47.10:FF:000009">
    <property type="entry name" value="3-oxoacyl-[acyl-carrier-protein] synthase 2"/>
    <property type="match status" value="1"/>
</dbReference>
<dbReference type="InterPro" id="IPR014031">
    <property type="entry name" value="Ketoacyl_synth_C"/>
</dbReference>
<dbReference type="UniPathway" id="UPA00094"/>
<organism evidence="15">
    <name type="scientific">candidate division WOR-3 bacterium</name>
    <dbReference type="NCBI Taxonomy" id="2052148"/>
    <lineage>
        <taxon>Bacteria</taxon>
        <taxon>Bacteria division WOR-3</taxon>
    </lineage>
</organism>
<gene>
    <name evidence="15" type="primary">fabF</name>
    <name evidence="15" type="ORF">ENV67_01930</name>
</gene>
<dbReference type="GO" id="GO:0006633">
    <property type="term" value="P:fatty acid biosynthetic process"/>
    <property type="evidence" value="ECO:0007669"/>
    <property type="project" value="UniProtKB-UniRule"/>
</dbReference>
<keyword evidence="5 11" id="KW-0444">Lipid biosynthesis</keyword>
<dbReference type="SMART" id="SM00825">
    <property type="entry name" value="PKS_KS"/>
    <property type="match status" value="1"/>
</dbReference>
<evidence type="ECO:0000313" key="15">
    <source>
        <dbReference type="EMBL" id="HGW91284.1"/>
    </source>
</evidence>
<dbReference type="AlphaFoldDB" id="A0A7C4Y979"/>
<dbReference type="NCBIfam" id="TIGR03150">
    <property type="entry name" value="fabF"/>
    <property type="match status" value="1"/>
</dbReference>
<evidence type="ECO:0000256" key="2">
    <source>
        <dbReference type="ARBA" id="ARBA00008467"/>
    </source>
</evidence>
<dbReference type="PROSITE" id="PS52004">
    <property type="entry name" value="KS3_2"/>
    <property type="match status" value="1"/>
</dbReference>
<dbReference type="PROSITE" id="PS00606">
    <property type="entry name" value="KS3_1"/>
    <property type="match status" value="1"/>
</dbReference>
<evidence type="ECO:0000256" key="9">
    <source>
        <dbReference type="ARBA" id="ARBA00023160"/>
    </source>
</evidence>
<dbReference type="Gene3D" id="3.40.47.10">
    <property type="match status" value="1"/>
</dbReference>
<dbReference type="InterPro" id="IPR020841">
    <property type="entry name" value="PKS_Beta-ketoAc_synthase_dom"/>
</dbReference>
<evidence type="ECO:0000256" key="5">
    <source>
        <dbReference type="ARBA" id="ARBA00022516"/>
    </source>
</evidence>
<evidence type="ECO:0000256" key="8">
    <source>
        <dbReference type="ARBA" id="ARBA00023098"/>
    </source>
</evidence>
<dbReference type="InterPro" id="IPR017568">
    <property type="entry name" value="3-oxoacyl-ACP_synth-2"/>
</dbReference>
<evidence type="ECO:0000256" key="6">
    <source>
        <dbReference type="ARBA" id="ARBA00022679"/>
    </source>
</evidence>
<dbReference type="CDD" id="cd00834">
    <property type="entry name" value="KAS_I_II"/>
    <property type="match status" value="1"/>
</dbReference>
<comment type="catalytic activity">
    <reaction evidence="11">
        <text>(9Z)-hexadecenoyl-[ACP] + malonyl-[ACP] + H(+) = 3-oxo-(11Z)-octadecenoyl-[ACP] + holo-[ACP] + CO2</text>
        <dbReference type="Rhea" id="RHEA:55040"/>
        <dbReference type="Rhea" id="RHEA-COMP:9623"/>
        <dbReference type="Rhea" id="RHEA-COMP:9685"/>
        <dbReference type="Rhea" id="RHEA-COMP:10800"/>
        <dbReference type="Rhea" id="RHEA-COMP:14074"/>
        <dbReference type="ChEBI" id="CHEBI:15378"/>
        <dbReference type="ChEBI" id="CHEBI:16526"/>
        <dbReference type="ChEBI" id="CHEBI:64479"/>
        <dbReference type="ChEBI" id="CHEBI:78449"/>
        <dbReference type="ChEBI" id="CHEBI:83989"/>
        <dbReference type="ChEBI" id="CHEBI:138538"/>
        <dbReference type="EC" id="2.3.1.179"/>
    </reaction>
</comment>
<comment type="function">
    <text evidence="11">Involved in the type II fatty acid elongation cycle. Catalyzes the elongation of a wide range of acyl-ACP by the addition of two carbons from malonyl-ACP to an acyl acceptor. Can efficiently catalyze the conversion of palmitoleoyl-ACP (cis-hexadec-9-enoyl-ACP) to cis-vaccenoyl-ACP (cis-octadec-11-enoyl-ACP), an essential step in the thermal regulation of fatty acid composition.</text>
</comment>
<dbReference type="Pfam" id="PF02801">
    <property type="entry name" value="Ketoacyl-synt_C"/>
    <property type="match status" value="1"/>
</dbReference>
<dbReference type="InterPro" id="IPR018201">
    <property type="entry name" value="Ketoacyl_synth_AS"/>
</dbReference>
<comment type="similarity">
    <text evidence="2 11 13">Belongs to the thiolase-like superfamily. Beta-ketoacyl-ACP synthases family.</text>
</comment>
<dbReference type="NCBIfam" id="NF005589">
    <property type="entry name" value="PRK07314.1"/>
    <property type="match status" value="1"/>
</dbReference>
<dbReference type="InterPro" id="IPR016039">
    <property type="entry name" value="Thiolase-like"/>
</dbReference>
<evidence type="ECO:0000256" key="10">
    <source>
        <dbReference type="ARBA" id="ARBA00023315"/>
    </source>
</evidence>
<dbReference type="Pfam" id="PF00109">
    <property type="entry name" value="ketoacyl-synt"/>
    <property type="match status" value="1"/>
</dbReference>
<protein>
    <recommendedName>
        <fullName evidence="4 11">3-oxoacyl-[acyl-carrier-protein] synthase 2</fullName>
        <ecNumber evidence="3 11">2.3.1.179</ecNumber>
    </recommendedName>
</protein>
<dbReference type="NCBIfam" id="NF004970">
    <property type="entry name" value="PRK06333.1"/>
    <property type="match status" value="1"/>
</dbReference>
<sequence length="415" mass="45189">MKRRVVITGLGVLTPIGNNVKDFWNALKEGRSGIGRITKFDVSSDEFPVKIAGEIKNFKPEERIESRSLKRMDLFTQYTLYATMEAIADAKIEVDKINKDRVGVIIASGIGGVNVWEEQHKRLLNMGASRVNPMFIPMLIINTAPGTIAIHYGFRGPNFSVVSACASSGHAIGESMRKIQYGEADVVITGGAEAPLTPLALAGFSVLRALSKRNDEPEKASRPFDRDRDGFVMAEGCGILILEEIEHAKKRGARIYAEIAGYGASDDAYHITAPDESAEGPSIAMKNALDDAGINPEEIEYINAHGTSTELNDKIETKAIKKTFGEYAKKIPISSTKSMTGHLLGAASAVEAVATVLSIYNNYVHPTINYENPDPECDLDYVPNKGRDMEVNAAISNSFGFGGHNVAIVFKKYKE</sequence>
<keyword evidence="8" id="KW-0443">Lipid metabolism</keyword>
<accession>A0A7C4Y979</accession>
<comment type="catalytic activity">
    <reaction evidence="11">
        <text>a fatty acyl-[ACP] + malonyl-[ACP] + H(+) = a 3-oxoacyl-[ACP] + holo-[ACP] + CO2</text>
        <dbReference type="Rhea" id="RHEA:22836"/>
        <dbReference type="Rhea" id="RHEA-COMP:9623"/>
        <dbReference type="Rhea" id="RHEA-COMP:9685"/>
        <dbReference type="Rhea" id="RHEA-COMP:9916"/>
        <dbReference type="Rhea" id="RHEA-COMP:14125"/>
        <dbReference type="ChEBI" id="CHEBI:15378"/>
        <dbReference type="ChEBI" id="CHEBI:16526"/>
        <dbReference type="ChEBI" id="CHEBI:64479"/>
        <dbReference type="ChEBI" id="CHEBI:78449"/>
        <dbReference type="ChEBI" id="CHEBI:78776"/>
        <dbReference type="ChEBI" id="CHEBI:138651"/>
    </reaction>
</comment>
<keyword evidence="6 11" id="KW-0808">Transferase</keyword>
<dbReference type="PANTHER" id="PTHR11712:SF336">
    <property type="entry name" value="3-OXOACYL-[ACYL-CARRIER-PROTEIN] SYNTHASE, MITOCHONDRIAL"/>
    <property type="match status" value="1"/>
</dbReference>
<keyword evidence="7" id="KW-0276">Fatty acid metabolism</keyword>
<evidence type="ECO:0000259" key="14">
    <source>
        <dbReference type="PROSITE" id="PS52004"/>
    </source>
</evidence>
<feature type="active site" description="For beta-ketoacyl synthase activity" evidence="12">
    <location>
        <position position="165"/>
    </location>
</feature>
<name>A0A7C4Y979_UNCW3</name>
<proteinExistence type="inferred from homology"/>
<evidence type="ECO:0000256" key="12">
    <source>
        <dbReference type="PIRSR" id="PIRSR000447-1"/>
    </source>
</evidence>
<keyword evidence="10 11" id="KW-0012">Acyltransferase</keyword>
<keyword evidence="9 11" id="KW-0275">Fatty acid biosynthesis</keyword>
<dbReference type="GO" id="GO:0004315">
    <property type="term" value="F:3-oxoacyl-[acyl-carrier-protein] synthase activity"/>
    <property type="evidence" value="ECO:0007669"/>
    <property type="project" value="UniProtKB-UniRule"/>
</dbReference>
<feature type="domain" description="Ketosynthase family 3 (KS3)" evidence="14">
    <location>
        <begin position="2"/>
        <end position="412"/>
    </location>
</feature>
<dbReference type="EMBL" id="DTHG01000024">
    <property type="protein sequence ID" value="HGW91284.1"/>
    <property type="molecule type" value="Genomic_DNA"/>
</dbReference>
<dbReference type="PANTHER" id="PTHR11712">
    <property type="entry name" value="POLYKETIDE SYNTHASE-RELATED"/>
    <property type="match status" value="1"/>
</dbReference>
<comment type="pathway">
    <text evidence="1 11">Lipid metabolism; fatty acid biosynthesis.</text>
</comment>
<dbReference type="InterPro" id="IPR014030">
    <property type="entry name" value="Ketoacyl_synth_N"/>
</dbReference>
<evidence type="ECO:0000256" key="3">
    <source>
        <dbReference type="ARBA" id="ARBA00012356"/>
    </source>
</evidence>
<dbReference type="InterPro" id="IPR000794">
    <property type="entry name" value="Beta-ketoacyl_synthase"/>
</dbReference>
<evidence type="ECO:0000256" key="11">
    <source>
        <dbReference type="PIRNR" id="PIRNR000447"/>
    </source>
</evidence>
<dbReference type="GO" id="GO:0005829">
    <property type="term" value="C:cytosol"/>
    <property type="evidence" value="ECO:0007669"/>
    <property type="project" value="TreeGrafter"/>
</dbReference>